<dbReference type="RefSeq" id="WP_107820551.1">
    <property type="nucleotide sequence ID" value="NZ_QAAD01000001.1"/>
</dbReference>
<proteinExistence type="predicted"/>
<sequence length="955" mass="108050">MKEKINNIVLIHHIRTSLILVFLFLMISCSTSKGPAPSWPSTTNETHPWTRWWWHGSAVNAKDLTANMEQLHEAGFGGLEITPIYGVKGYEDQELSFQSNEWMDMFEHTLKEGKRLDLGIDLANASGWPFGGPWIQADDACKYVAYKQYHVKRGHKLNEKVEFIQKPILRTVGTKLKLEDVKFPISTNTNLQEIALDQVRFEKPLPLQSLMAYNSRADVLDLTDKVDANGQLDWTAPDSSWDLYAVFEGWHGKMVERAGKGGEGNVIDHFSEKATKDFLAFYDSTATGHDLSGLRAFFNDSYEVDDAAGEADWTPKFFDEFKTLRGYDLREYLPALFGKDSEEMNSRVMCDYRETISDLLLSRFTNVWADWAKSHKALIRNQAHGSPAAILDLYEASGIPETEGTDPMRIKMATSAGHVSGKPLIACEAATWLNDHFLATLAESKQNFDRYLANGVNHIVYHGTPYSPINDPFPGWMFYAAVHYAPTNSWWNDLKSLNQYVTNSQSFLQKSTPDNDMLLYFPIYDAWSERGRSMLRHFGMHTEDLTKEISEMLLNEGYSFDYISDRQIQSLKAENNRIKAKGATYHTILIPSCEYIPLESMQKLKELAESGATVIFQDSLPMDVPGAGKLKERQQAYEELLNSIQFNSEEGIDVASVGEGRFMRNQDVLSMLKKQAVYPEQLASEGLWFNRVKRDEGTCYFICNWSDKVVDQWVKIESSGEEAAWFNPMNRAIGKAEVKKISASQSEVYLQLQPGETLILQWYPYSFDLDNYPVYEQNKTQTELAGEWTVSFIHGGPTLPATFTTEKLQSWPEISDELKVFSGTASYKTQFAKPAGAAAGYRLDLGEVYQSAKVILNGEELQTLYGPTYSLIIPSEKLKDSNELEIRVSNLMANRMIEMDKEGGQYKKFYNTNFAAHERENRGADGLFSAAAWEPLPSGLVGPVSLSAMQLKSVN</sequence>
<evidence type="ECO:0000313" key="1">
    <source>
        <dbReference type="EMBL" id="PTN10447.1"/>
    </source>
</evidence>
<reference evidence="1 2" key="1">
    <citation type="submission" date="2018-04" db="EMBL/GenBank/DDBJ databases">
        <title>Genomic Encyclopedia of Archaeal and Bacterial Type Strains, Phase II (KMG-II): from individual species to whole genera.</title>
        <authorList>
            <person name="Goeker M."/>
        </authorList>
    </citation>
    <scope>NUCLEOTIDE SEQUENCE [LARGE SCALE GENOMIC DNA]</scope>
    <source>
        <strain evidence="1 2">DSM 28823</strain>
    </source>
</reference>
<dbReference type="AlphaFoldDB" id="A0A2T5C676"/>
<accession>A0A2T5C676</accession>
<keyword evidence="2" id="KW-1185">Reference proteome</keyword>
<gene>
    <name evidence="1" type="ORF">C8N47_10195</name>
</gene>
<dbReference type="OrthoDB" id="9761519at2"/>
<dbReference type="Proteomes" id="UP000243525">
    <property type="component" value="Unassembled WGS sequence"/>
</dbReference>
<evidence type="ECO:0000313" key="2">
    <source>
        <dbReference type="Proteomes" id="UP000243525"/>
    </source>
</evidence>
<dbReference type="EMBL" id="QAAD01000001">
    <property type="protein sequence ID" value="PTN10447.1"/>
    <property type="molecule type" value="Genomic_DNA"/>
</dbReference>
<dbReference type="PANTHER" id="PTHR36848">
    <property type="entry name" value="DNA-BINDING PROTEIN (PUTATIVE SECRETED PROTEIN)-RELATED"/>
    <property type="match status" value="1"/>
</dbReference>
<dbReference type="NCBIfam" id="NF045579">
    <property type="entry name" value="rhamnoside_JR"/>
    <property type="match status" value="1"/>
</dbReference>
<organism evidence="1 2">
    <name type="scientific">Mangrovibacterium marinum</name>
    <dbReference type="NCBI Taxonomy" id="1639118"/>
    <lineage>
        <taxon>Bacteria</taxon>
        <taxon>Pseudomonadati</taxon>
        <taxon>Bacteroidota</taxon>
        <taxon>Bacteroidia</taxon>
        <taxon>Marinilabiliales</taxon>
        <taxon>Prolixibacteraceae</taxon>
        <taxon>Mangrovibacterium</taxon>
    </lineage>
</organism>
<dbReference type="Pfam" id="PF17132">
    <property type="entry name" value="Glyco_hydro_106"/>
    <property type="match status" value="2"/>
</dbReference>
<dbReference type="InterPro" id="IPR008979">
    <property type="entry name" value="Galactose-bd-like_sf"/>
</dbReference>
<protein>
    <submittedName>
        <fullName evidence="1">Alpha-L-rhamnosidase-like protein</fullName>
    </submittedName>
</protein>
<name>A0A2T5C676_9BACT</name>
<dbReference type="PROSITE" id="PS51257">
    <property type="entry name" value="PROKAR_LIPOPROTEIN"/>
    <property type="match status" value="1"/>
</dbReference>
<dbReference type="InterPro" id="IPR053161">
    <property type="entry name" value="Ulvan_degrading_GH"/>
</dbReference>
<dbReference type="SUPFAM" id="SSF49785">
    <property type="entry name" value="Galactose-binding domain-like"/>
    <property type="match status" value="1"/>
</dbReference>
<dbReference type="Gene3D" id="2.60.120.260">
    <property type="entry name" value="Galactose-binding domain-like"/>
    <property type="match status" value="1"/>
</dbReference>
<comment type="caution">
    <text evidence="1">The sequence shown here is derived from an EMBL/GenBank/DDBJ whole genome shotgun (WGS) entry which is preliminary data.</text>
</comment>
<dbReference type="PANTHER" id="PTHR36848:SF2">
    <property type="entry name" value="SECRETED PROTEIN"/>
    <property type="match status" value="1"/>
</dbReference>